<organism evidence="1 2">
    <name type="scientific">Desulfatibacillum aliphaticivorans</name>
    <dbReference type="NCBI Taxonomy" id="218208"/>
    <lineage>
        <taxon>Bacteria</taxon>
        <taxon>Pseudomonadati</taxon>
        <taxon>Thermodesulfobacteriota</taxon>
        <taxon>Desulfobacteria</taxon>
        <taxon>Desulfobacterales</taxon>
        <taxon>Desulfatibacillaceae</taxon>
        <taxon>Desulfatibacillum</taxon>
    </lineage>
</organism>
<evidence type="ECO:0000313" key="2">
    <source>
        <dbReference type="Proteomes" id="UP000000739"/>
    </source>
</evidence>
<keyword evidence="2" id="KW-1185">Reference proteome</keyword>
<dbReference type="Gene3D" id="3.40.50.300">
    <property type="entry name" value="P-loop containing nucleotide triphosphate hydrolases"/>
    <property type="match status" value="1"/>
</dbReference>
<evidence type="ECO:0000313" key="1">
    <source>
        <dbReference type="EMBL" id="ACL05107.1"/>
    </source>
</evidence>
<sequence>MLKKEIVLKNPLRLIGGEAGHILPKGGFGAVLARAGVGKTAVLVQIALDSLLRETNVLHISLDQPVSKVCLWYEEVFNHVGKHYQLNNTVDLWDAILPHRFIMTFNTEGFSIPRLEERITDLTEQGIFYPQVVLVDGLSFDQEVRELLNEMKLVARENELKVWFAVRIHREDISEEKPVPDNFMNVADLFDAALQLSPQGPQVRVNPIKTPGELDESISLYLDPASLLIKDGEPGE</sequence>
<dbReference type="SUPFAM" id="SSF52540">
    <property type="entry name" value="P-loop containing nucleoside triphosphate hydrolases"/>
    <property type="match status" value="1"/>
</dbReference>
<reference evidence="1 2" key="1">
    <citation type="journal article" date="2012" name="Environ. Microbiol.">
        <title>The genome sequence of Desulfatibacillum alkenivorans AK-01: a blueprint for anaerobic alkane oxidation.</title>
        <authorList>
            <person name="Callaghan A.V."/>
            <person name="Morris B.E."/>
            <person name="Pereira I.A."/>
            <person name="McInerney M.J."/>
            <person name="Austin R.N."/>
            <person name="Groves J.T."/>
            <person name="Kukor J.J."/>
            <person name="Suflita J.M."/>
            <person name="Young L.Y."/>
            <person name="Zylstra G.J."/>
            <person name="Wawrik B."/>
        </authorList>
    </citation>
    <scope>NUCLEOTIDE SEQUENCE [LARGE SCALE GENOMIC DNA]</scope>
    <source>
        <strain evidence="1 2">AK-01</strain>
    </source>
</reference>
<protein>
    <submittedName>
        <fullName evidence="1">Cytoplasmic protein</fullName>
    </submittedName>
</protein>
<dbReference type="InterPro" id="IPR027417">
    <property type="entry name" value="P-loop_NTPase"/>
</dbReference>
<name>B8FLG1_DESAL</name>
<dbReference type="eggNOG" id="COG0467">
    <property type="taxonomic scope" value="Bacteria"/>
</dbReference>
<dbReference type="AlphaFoldDB" id="B8FLG1"/>
<gene>
    <name evidence="1" type="ordered locus">Dalk_3419</name>
</gene>
<accession>B8FLG1</accession>
<dbReference type="EMBL" id="CP001322">
    <property type="protein sequence ID" value="ACL05107.1"/>
    <property type="molecule type" value="Genomic_DNA"/>
</dbReference>
<proteinExistence type="predicted"/>
<dbReference type="HOGENOM" id="CLU_103376_0_0_7"/>
<dbReference type="KEGG" id="dal:Dalk_3419"/>
<dbReference type="Proteomes" id="UP000000739">
    <property type="component" value="Chromosome"/>
</dbReference>